<dbReference type="Proteomes" id="UP001185092">
    <property type="component" value="Unassembled WGS sequence"/>
</dbReference>
<dbReference type="RefSeq" id="WP_309937891.1">
    <property type="nucleotide sequence ID" value="NZ_AP025305.1"/>
</dbReference>
<evidence type="ECO:0000256" key="1">
    <source>
        <dbReference type="SAM" id="SignalP"/>
    </source>
</evidence>
<keyword evidence="3" id="KW-1185">Reference proteome</keyword>
<evidence type="ECO:0000313" key="3">
    <source>
        <dbReference type="Proteomes" id="UP001185092"/>
    </source>
</evidence>
<feature type="signal peptide" evidence="1">
    <location>
        <begin position="1"/>
        <end position="22"/>
    </location>
</feature>
<feature type="chain" id="PRO_5042182233" description="DUF4384 domain-containing protein" evidence="1">
    <location>
        <begin position="23"/>
        <end position="314"/>
    </location>
</feature>
<evidence type="ECO:0000313" key="2">
    <source>
        <dbReference type="EMBL" id="MDR6238403.1"/>
    </source>
</evidence>
<proteinExistence type="predicted"/>
<dbReference type="AlphaFoldDB" id="A0AAE3XLV8"/>
<comment type="caution">
    <text evidence="2">The sequence shown here is derived from an EMBL/GenBank/DDBJ whole genome shotgun (WGS) entry which is preliminary data.</text>
</comment>
<sequence>MSKFVKILIMHMGLLVPFCVFGQNDSLSSSSDSQLVRVKGFAQVKVDEDISKLDAKDKAKRLAQINALESAFGTYVEQNTQIGVKDDQVDFVLMGNTKVNGEWLKTISEKVEERVQKPKKKNDHQYALWVECHVEGLARRVSNLPKFEVQTLNCPDQKCKSVEFNDGEQLYLYLRSPEDGYLSVYFQEGKDLFRIFPYHNMQRYIRDVKIIAGEEYVLFSSDKSSASFDKFPSQLTDELLLSSEANVTEQEVHVLFSKQPFDTPMLKSQAVRVGYDEILPMQIDFDHFDEWLLSNRINDRTFQYKKLGIRTVKK</sequence>
<evidence type="ECO:0008006" key="4">
    <source>
        <dbReference type="Google" id="ProtNLM"/>
    </source>
</evidence>
<organism evidence="2 3">
    <name type="scientific">Aureibacter tunicatorum</name>
    <dbReference type="NCBI Taxonomy" id="866807"/>
    <lineage>
        <taxon>Bacteria</taxon>
        <taxon>Pseudomonadati</taxon>
        <taxon>Bacteroidota</taxon>
        <taxon>Cytophagia</taxon>
        <taxon>Cytophagales</taxon>
        <taxon>Persicobacteraceae</taxon>
        <taxon>Aureibacter</taxon>
    </lineage>
</organism>
<accession>A0AAE3XLV8</accession>
<name>A0AAE3XLV8_9BACT</name>
<reference evidence="2" key="1">
    <citation type="submission" date="2023-07" db="EMBL/GenBank/DDBJ databases">
        <title>Genomic Encyclopedia of Type Strains, Phase IV (KMG-IV): sequencing the most valuable type-strain genomes for metagenomic binning, comparative biology and taxonomic classification.</title>
        <authorList>
            <person name="Goeker M."/>
        </authorList>
    </citation>
    <scope>NUCLEOTIDE SEQUENCE</scope>
    <source>
        <strain evidence="2">DSM 26174</strain>
    </source>
</reference>
<dbReference type="EMBL" id="JAVDQD010000001">
    <property type="protein sequence ID" value="MDR6238403.1"/>
    <property type="molecule type" value="Genomic_DNA"/>
</dbReference>
<protein>
    <recommendedName>
        <fullName evidence="4">DUF4384 domain-containing protein</fullName>
    </recommendedName>
</protein>
<gene>
    <name evidence="2" type="ORF">HNQ88_001379</name>
</gene>
<keyword evidence="1" id="KW-0732">Signal</keyword>